<reference evidence="1 2" key="1">
    <citation type="journal article" date="2012" name="Science">
        <title>The Paleozoic origin of enzymatic lignin decomposition reconstructed from 31 fungal genomes.</title>
        <authorList>
            <person name="Floudas D."/>
            <person name="Binder M."/>
            <person name="Riley R."/>
            <person name="Barry K."/>
            <person name="Blanchette R.A."/>
            <person name="Henrissat B."/>
            <person name="Martinez A.T."/>
            <person name="Otillar R."/>
            <person name="Spatafora J.W."/>
            <person name="Yadav J.S."/>
            <person name="Aerts A."/>
            <person name="Benoit I."/>
            <person name="Boyd A."/>
            <person name="Carlson A."/>
            <person name="Copeland A."/>
            <person name="Coutinho P.M."/>
            <person name="de Vries R.P."/>
            <person name="Ferreira P."/>
            <person name="Findley K."/>
            <person name="Foster B."/>
            <person name="Gaskell J."/>
            <person name="Glotzer D."/>
            <person name="Gorecki P."/>
            <person name="Heitman J."/>
            <person name="Hesse C."/>
            <person name="Hori C."/>
            <person name="Igarashi K."/>
            <person name="Jurgens J.A."/>
            <person name="Kallen N."/>
            <person name="Kersten P."/>
            <person name="Kohler A."/>
            <person name="Kuees U."/>
            <person name="Kumar T.K.A."/>
            <person name="Kuo A."/>
            <person name="LaButti K."/>
            <person name="Larrondo L.F."/>
            <person name="Lindquist E."/>
            <person name="Ling A."/>
            <person name="Lombard V."/>
            <person name="Lucas S."/>
            <person name="Lundell T."/>
            <person name="Martin R."/>
            <person name="McLaughlin D.J."/>
            <person name="Morgenstern I."/>
            <person name="Morin E."/>
            <person name="Murat C."/>
            <person name="Nagy L.G."/>
            <person name="Nolan M."/>
            <person name="Ohm R.A."/>
            <person name="Patyshakuliyeva A."/>
            <person name="Rokas A."/>
            <person name="Ruiz-Duenas F.J."/>
            <person name="Sabat G."/>
            <person name="Salamov A."/>
            <person name="Samejima M."/>
            <person name="Schmutz J."/>
            <person name="Slot J.C."/>
            <person name="St John F."/>
            <person name="Stenlid J."/>
            <person name="Sun H."/>
            <person name="Sun S."/>
            <person name="Syed K."/>
            <person name="Tsang A."/>
            <person name="Wiebenga A."/>
            <person name="Young D."/>
            <person name="Pisabarro A."/>
            <person name="Eastwood D.C."/>
            <person name="Martin F."/>
            <person name="Cullen D."/>
            <person name="Grigoriev I.V."/>
            <person name="Hibbett D.S."/>
        </authorList>
    </citation>
    <scope>NUCLEOTIDE SEQUENCE</scope>
    <source>
        <strain evidence="2">FP-58527</strain>
    </source>
</reference>
<proteinExistence type="predicted"/>
<evidence type="ECO:0000313" key="2">
    <source>
        <dbReference type="Proteomes" id="UP000015241"/>
    </source>
</evidence>
<evidence type="ECO:0000313" key="1">
    <source>
        <dbReference type="EMBL" id="EPS99880.1"/>
    </source>
</evidence>
<feature type="non-terminal residue" evidence="1">
    <location>
        <position position="178"/>
    </location>
</feature>
<keyword evidence="2" id="KW-1185">Reference proteome</keyword>
<dbReference type="AlphaFoldDB" id="S8FED9"/>
<dbReference type="EMBL" id="KE504153">
    <property type="protein sequence ID" value="EPS99880.1"/>
    <property type="molecule type" value="Genomic_DNA"/>
</dbReference>
<dbReference type="HOGENOM" id="CLU_1514073_0_0_1"/>
<dbReference type="STRING" id="743788.S8FED9"/>
<dbReference type="OrthoDB" id="428655at2759"/>
<accession>S8FED9</accession>
<dbReference type="InParanoid" id="S8FED9"/>
<gene>
    <name evidence="1" type="ORF">FOMPIDRAFT_1024024</name>
</gene>
<organism evidence="1 2">
    <name type="scientific">Fomitopsis schrenkii</name>
    <name type="common">Brown rot fungus</name>
    <dbReference type="NCBI Taxonomy" id="2126942"/>
    <lineage>
        <taxon>Eukaryota</taxon>
        <taxon>Fungi</taxon>
        <taxon>Dikarya</taxon>
        <taxon>Basidiomycota</taxon>
        <taxon>Agaricomycotina</taxon>
        <taxon>Agaricomycetes</taxon>
        <taxon>Polyporales</taxon>
        <taxon>Fomitopsis</taxon>
    </lineage>
</organism>
<protein>
    <submittedName>
        <fullName evidence="1">Uncharacterized protein</fullName>
    </submittedName>
</protein>
<dbReference type="Proteomes" id="UP000015241">
    <property type="component" value="Unassembled WGS sequence"/>
</dbReference>
<name>S8FED9_FOMSC</name>
<sequence length="178" mass="19438">MKLSEVDPQPGLRLLYELLKPIISPDVDAPQREYPSAGFLNATSLFVSDGYGTLYALLIPSTGSAIEARQGVVPFRIHNVAQTTEEEAVLILSSKHYPKETLPPVMAPQTAATLRPTGQGSTSGRCDAAYSCCPLDILWHRRGDNVPIYTLYDADRRSFMLVINNSVGRTFGQTEVGP</sequence>